<dbReference type="EMBL" id="CADEPM010000003">
    <property type="protein sequence ID" value="CAB3402195.1"/>
    <property type="molecule type" value="Genomic_DNA"/>
</dbReference>
<feature type="region of interest" description="Disordered" evidence="1">
    <location>
        <begin position="422"/>
        <end position="503"/>
    </location>
</feature>
<name>A0A8S1ELT0_9PELO</name>
<protein>
    <submittedName>
        <fullName evidence="3">Uncharacterized protein</fullName>
    </submittedName>
</protein>
<keyword evidence="2" id="KW-0472">Membrane</keyword>
<comment type="caution">
    <text evidence="3">The sequence shown here is derived from an EMBL/GenBank/DDBJ whole genome shotgun (WGS) entry which is preliminary data.</text>
</comment>
<evidence type="ECO:0000256" key="1">
    <source>
        <dbReference type="SAM" id="MobiDB-lite"/>
    </source>
</evidence>
<dbReference type="Proteomes" id="UP000494206">
    <property type="component" value="Unassembled WGS sequence"/>
</dbReference>
<keyword evidence="2" id="KW-0812">Transmembrane</keyword>
<gene>
    <name evidence="3" type="ORF">CBOVIS_LOCUS4844</name>
</gene>
<feature type="transmembrane region" description="Helical" evidence="2">
    <location>
        <begin position="303"/>
        <end position="327"/>
    </location>
</feature>
<feature type="region of interest" description="Disordered" evidence="1">
    <location>
        <begin position="633"/>
        <end position="749"/>
    </location>
</feature>
<evidence type="ECO:0000313" key="3">
    <source>
        <dbReference type="EMBL" id="CAB3402195.1"/>
    </source>
</evidence>
<reference evidence="3 4" key="1">
    <citation type="submission" date="2020-04" db="EMBL/GenBank/DDBJ databases">
        <authorList>
            <person name="Laetsch R D."/>
            <person name="Stevens L."/>
            <person name="Kumar S."/>
            <person name="Blaxter L. M."/>
        </authorList>
    </citation>
    <scope>NUCLEOTIDE SEQUENCE [LARGE SCALE GENOMIC DNA]</scope>
</reference>
<feature type="compositionally biased region" description="Basic and acidic residues" evidence="1">
    <location>
        <begin position="633"/>
        <end position="645"/>
    </location>
</feature>
<keyword evidence="4" id="KW-1185">Reference proteome</keyword>
<keyword evidence="2" id="KW-1133">Transmembrane helix</keyword>
<dbReference type="AlphaFoldDB" id="A0A8S1ELT0"/>
<dbReference type="OrthoDB" id="5831564at2759"/>
<proteinExistence type="predicted"/>
<feature type="region of interest" description="Disordered" evidence="1">
    <location>
        <begin position="521"/>
        <end position="585"/>
    </location>
</feature>
<organism evidence="3 4">
    <name type="scientific">Caenorhabditis bovis</name>
    <dbReference type="NCBI Taxonomy" id="2654633"/>
    <lineage>
        <taxon>Eukaryota</taxon>
        <taxon>Metazoa</taxon>
        <taxon>Ecdysozoa</taxon>
        <taxon>Nematoda</taxon>
        <taxon>Chromadorea</taxon>
        <taxon>Rhabditida</taxon>
        <taxon>Rhabditina</taxon>
        <taxon>Rhabditomorpha</taxon>
        <taxon>Rhabditoidea</taxon>
        <taxon>Rhabditidae</taxon>
        <taxon>Peloderinae</taxon>
        <taxon>Caenorhabditis</taxon>
    </lineage>
</organism>
<accession>A0A8S1ELT0</accession>
<feature type="compositionally biased region" description="Basic and acidic residues" evidence="1">
    <location>
        <begin position="669"/>
        <end position="688"/>
    </location>
</feature>
<sequence length="749" mass="84851">MSRIDLGYYAGGSSRQHIRIMISLIILIAQLDPSIAEVLRRSLVESPYGMKPPEYMFTPIPESQPDVVVETRRPIVCNNQTEFECICVRPFISTHPSSTNNHSIMSSKPDCSVFIKTDELPVVDMRMRHVNTEAIIHSGISYEEYFKKRIASIVSHYCQHNTNECPGTTLRTSQVSQEYDNDEIDKSVLYAERDESEPLLNKENVVILRMEQLRGNVTRILFVVTKNDRVGGIVSENLIIDPIKVKYILASQVGPLSRVLGGIRIDSVRAAKLKRNENLGSLAWTTPEQRADNLKSNSKLIKGLLVVCAFFLTTYCIAFAQCIRYFYRKRQAERLAKISENGLAATAERKNYGTCENQRKPSRNGHVKTEERVPLTYEQIDENANDEPQPLTERQMRNWFACDASQLPREPTIDDSLMTYEVPHGPVSSPKPTEDLKTKEESPILTKREAPKVVEKHSPETAFPPSDEFTNYVEDQYHKSRTSSQGSNEYKPKSPVEDPWDELPKNVPPVVLLQSETPDIPVYPTTIDEGEDFVGKLGGPSTPLIRPRSRRGSRIDEEEGTLDIPELKPLSSDDPLKDPMDVPVPPEQIKTEIEESDRWSSSEDGEVDVYYKMSDDEDVTQEEIEFKKALAKVSLEKQEKPKKQETPPSSPIRTNNNIETDSEDEDEDVVMKEKEDEAFVYERLREELSPQPPIVVDLDTTDLDLNPIKAMPPPPPGMFPESPPESGSDNFNGKKSTEYNSSDDEDSLR</sequence>
<evidence type="ECO:0000256" key="2">
    <source>
        <dbReference type="SAM" id="Phobius"/>
    </source>
</evidence>
<feature type="compositionally biased region" description="Basic and acidic residues" evidence="1">
    <location>
        <begin position="432"/>
        <end position="459"/>
    </location>
</feature>
<feature type="compositionally biased region" description="Pro residues" evidence="1">
    <location>
        <begin position="710"/>
        <end position="723"/>
    </location>
</feature>
<feature type="compositionally biased region" description="Polar residues" evidence="1">
    <location>
        <begin position="728"/>
        <end position="740"/>
    </location>
</feature>
<evidence type="ECO:0000313" key="4">
    <source>
        <dbReference type="Proteomes" id="UP000494206"/>
    </source>
</evidence>